<evidence type="ECO:0000313" key="2">
    <source>
        <dbReference type="EMBL" id="PVH93702.1"/>
    </source>
</evidence>
<organism evidence="2 3">
    <name type="scientific">Periconia macrospinosa</name>
    <dbReference type="NCBI Taxonomy" id="97972"/>
    <lineage>
        <taxon>Eukaryota</taxon>
        <taxon>Fungi</taxon>
        <taxon>Dikarya</taxon>
        <taxon>Ascomycota</taxon>
        <taxon>Pezizomycotina</taxon>
        <taxon>Dothideomycetes</taxon>
        <taxon>Pleosporomycetidae</taxon>
        <taxon>Pleosporales</taxon>
        <taxon>Massarineae</taxon>
        <taxon>Periconiaceae</taxon>
        <taxon>Periconia</taxon>
    </lineage>
</organism>
<dbReference type="AlphaFoldDB" id="A0A2V1D6L7"/>
<dbReference type="Proteomes" id="UP000244855">
    <property type="component" value="Unassembled WGS sequence"/>
</dbReference>
<keyword evidence="1" id="KW-0812">Transmembrane</keyword>
<feature type="transmembrane region" description="Helical" evidence="1">
    <location>
        <begin position="94"/>
        <end position="113"/>
    </location>
</feature>
<evidence type="ECO:0000313" key="3">
    <source>
        <dbReference type="Proteomes" id="UP000244855"/>
    </source>
</evidence>
<keyword evidence="1" id="KW-1133">Transmembrane helix</keyword>
<feature type="transmembrane region" description="Helical" evidence="1">
    <location>
        <begin position="16"/>
        <end position="35"/>
    </location>
</feature>
<accession>A0A2V1D6L7</accession>
<keyword evidence="3" id="KW-1185">Reference proteome</keyword>
<proteinExistence type="predicted"/>
<gene>
    <name evidence="2" type="ORF">DM02DRAFT_619118</name>
</gene>
<feature type="transmembrane region" description="Helical" evidence="1">
    <location>
        <begin position="55"/>
        <end position="74"/>
    </location>
</feature>
<sequence length="123" mass="14480">MDHGCISPDYYYDYKVGMILVVLFMAMMFIVFGILNKPDSGWRRVISKWKTRWVFVALIWPVFGTVLEVVWHFIDYNDLKHLLKDSEDEWSFAQRLQIGLVFGAVSLSLWTGMEVDNVCFFIL</sequence>
<evidence type="ECO:0000256" key="1">
    <source>
        <dbReference type="SAM" id="Phobius"/>
    </source>
</evidence>
<reference evidence="2 3" key="1">
    <citation type="journal article" date="2018" name="Sci. Rep.">
        <title>Comparative genomics provides insights into the lifestyle and reveals functional heterogeneity of dark septate endophytic fungi.</title>
        <authorList>
            <person name="Knapp D.G."/>
            <person name="Nemeth J.B."/>
            <person name="Barry K."/>
            <person name="Hainaut M."/>
            <person name="Henrissat B."/>
            <person name="Johnson J."/>
            <person name="Kuo A."/>
            <person name="Lim J.H.P."/>
            <person name="Lipzen A."/>
            <person name="Nolan M."/>
            <person name="Ohm R.A."/>
            <person name="Tamas L."/>
            <person name="Grigoriev I.V."/>
            <person name="Spatafora J.W."/>
            <person name="Nagy L.G."/>
            <person name="Kovacs G.M."/>
        </authorList>
    </citation>
    <scope>NUCLEOTIDE SEQUENCE [LARGE SCALE GENOMIC DNA]</scope>
    <source>
        <strain evidence="2 3">DSE2036</strain>
    </source>
</reference>
<dbReference type="EMBL" id="KZ805573">
    <property type="protein sequence ID" value="PVH93702.1"/>
    <property type="molecule type" value="Genomic_DNA"/>
</dbReference>
<name>A0A2V1D6L7_9PLEO</name>
<protein>
    <submittedName>
        <fullName evidence="2">Uncharacterized protein</fullName>
    </submittedName>
</protein>
<keyword evidence="1" id="KW-0472">Membrane</keyword>